<protein>
    <submittedName>
        <fullName evidence="2">Uncharacterized protein</fullName>
    </submittedName>
</protein>
<proteinExistence type="predicted"/>
<sequence length="567" mass="63624">MTNNTQKSEKTIDNSGNFSRRGEIFYHSEALSKELVETFSGHHMTPARRLAARLIIEMPTDIEENERIDYITSALDNDETITTESHRDVVIGILEDYKVLQGLFESYIEGVDETTLQGKALRLEDGQQIPGDLGEDNTQSPWSENPPIPAPRIDDLIKTFSTKGEGAQGIGLETAMIVGAVTLAKLKATPYHDAAAYKQAVFAKNFLIPVCSIVGLDNLESELNDEVDIITGRNIGDGMDGSDLSNDIDSLLNEVDRVISLHFGPKDSVNPERFNFAMNNIKQIFSRLLGKPDLRPAVETTSPHNTLFEVGTVTLQSGSRLEARARGKGRGSYLRKFLRRIGYYEPHSQPLKDEGEFHPIDLYGMVVIAEDDTQMADAYVEAVVNALNDENITPYPSPGRDKECFVIKGSPEFQDNIRRAVLERIPDADMELFSFKDSGRDFTDAKITGFSETGDKRVPFAPFEMQFSTPDARLVARTGKKAAHFFFKLRKIYGDLVNMTDETADAIIDIWQRKQDYFTSPEDGSKEDHLTNQSRERVVHFKEKALDKRELLLKRVRDMARSALNGI</sequence>
<evidence type="ECO:0000256" key="1">
    <source>
        <dbReference type="SAM" id="MobiDB-lite"/>
    </source>
</evidence>
<accession>A0A4P9A2S0</accession>
<evidence type="ECO:0000313" key="3">
    <source>
        <dbReference type="Proteomes" id="UP000310639"/>
    </source>
</evidence>
<gene>
    <name evidence="2" type="ORF">FBF37_01155</name>
</gene>
<evidence type="ECO:0000313" key="2">
    <source>
        <dbReference type="EMBL" id="QCT42081.1"/>
    </source>
</evidence>
<name>A0A4P9A2S0_9BACT</name>
<dbReference type="KEGG" id="nft:FBF37_01155"/>
<dbReference type="EMBL" id="CP040004">
    <property type="protein sequence ID" value="QCT42081.1"/>
    <property type="molecule type" value="Genomic_DNA"/>
</dbReference>
<dbReference type="RefSeq" id="WP_138078686.1">
    <property type="nucleotide sequence ID" value="NZ_CP040004.1"/>
</dbReference>
<keyword evidence="3" id="KW-1185">Reference proteome</keyword>
<dbReference type="AlphaFoldDB" id="A0A4P9A2S0"/>
<feature type="region of interest" description="Disordered" evidence="1">
    <location>
        <begin position="127"/>
        <end position="150"/>
    </location>
</feature>
<organism evidence="2 3">
    <name type="scientific">Candidatus Nanosynbacter featherlites</name>
    <dbReference type="NCBI Taxonomy" id="2572088"/>
    <lineage>
        <taxon>Bacteria</taxon>
        <taxon>Candidatus Saccharimonadota</taxon>
        <taxon>Candidatus Saccharimonadia</taxon>
        <taxon>Candidatus Nanosynbacterales</taxon>
        <taxon>Candidatus Nanosynbacteraceae</taxon>
        <taxon>Candidatus Nanosynbacter</taxon>
    </lineage>
</organism>
<reference evidence="2 3" key="1">
    <citation type="submission" date="2019-04" db="EMBL/GenBank/DDBJ databases">
        <title>Saccharibacteria TM7 genomes.</title>
        <authorList>
            <person name="Bor B."/>
            <person name="He X."/>
            <person name="Chen T."/>
            <person name="Dewhirst F.E."/>
        </authorList>
    </citation>
    <scope>NUCLEOTIDE SEQUENCE [LARGE SCALE GENOMIC DNA]</scope>
    <source>
        <strain evidence="2 3">BB001</strain>
    </source>
</reference>
<dbReference type="OrthoDB" id="9760607at2"/>
<dbReference type="Proteomes" id="UP000310639">
    <property type="component" value="Chromosome"/>
</dbReference>